<organism evidence="2 3">
    <name type="scientific">Eumeta variegata</name>
    <name type="common">Bagworm moth</name>
    <name type="synonym">Eumeta japonica</name>
    <dbReference type="NCBI Taxonomy" id="151549"/>
    <lineage>
        <taxon>Eukaryota</taxon>
        <taxon>Metazoa</taxon>
        <taxon>Ecdysozoa</taxon>
        <taxon>Arthropoda</taxon>
        <taxon>Hexapoda</taxon>
        <taxon>Insecta</taxon>
        <taxon>Pterygota</taxon>
        <taxon>Neoptera</taxon>
        <taxon>Endopterygota</taxon>
        <taxon>Lepidoptera</taxon>
        <taxon>Glossata</taxon>
        <taxon>Ditrysia</taxon>
        <taxon>Tineoidea</taxon>
        <taxon>Psychidae</taxon>
        <taxon>Oiketicinae</taxon>
        <taxon>Eumeta</taxon>
    </lineage>
</organism>
<gene>
    <name evidence="2" type="ORF">EVAR_88053_1</name>
</gene>
<evidence type="ECO:0000313" key="2">
    <source>
        <dbReference type="EMBL" id="GBP36472.1"/>
    </source>
</evidence>
<sequence>MGPPVRFFLLLLPARKPIQPCGQGVGVSYARLGQDRLRFVYNSTTKTQPAGRGHDPDDPRPPLSPHIRVVKQNMNTDKLGEPRRHFQGQGFLKVVTPSGWVCAPPSHIPTDTPDPWIRNRISENNIYSHIIYTPLIRRLRIATRGNGSNLEFTVTYVRACARVTVSIR</sequence>
<reference evidence="2 3" key="1">
    <citation type="journal article" date="2019" name="Commun. Biol.">
        <title>The bagworm genome reveals a unique fibroin gene that provides high tensile strength.</title>
        <authorList>
            <person name="Kono N."/>
            <person name="Nakamura H."/>
            <person name="Ohtoshi R."/>
            <person name="Tomita M."/>
            <person name="Numata K."/>
            <person name="Arakawa K."/>
        </authorList>
    </citation>
    <scope>NUCLEOTIDE SEQUENCE [LARGE SCALE GENOMIC DNA]</scope>
</reference>
<accession>A0A4C1VDV1</accession>
<dbReference type="AlphaFoldDB" id="A0A4C1VDV1"/>
<dbReference type="Proteomes" id="UP000299102">
    <property type="component" value="Unassembled WGS sequence"/>
</dbReference>
<feature type="region of interest" description="Disordered" evidence="1">
    <location>
        <begin position="44"/>
        <end position="64"/>
    </location>
</feature>
<evidence type="ECO:0000256" key="1">
    <source>
        <dbReference type="SAM" id="MobiDB-lite"/>
    </source>
</evidence>
<evidence type="ECO:0000313" key="3">
    <source>
        <dbReference type="Proteomes" id="UP000299102"/>
    </source>
</evidence>
<comment type="caution">
    <text evidence="2">The sequence shown here is derived from an EMBL/GenBank/DDBJ whole genome shotgun (WGS) entry which is preliminary data.</text>
</comment>
<proteinExistence type="predicted"/>
<protein>
    <submittedName>
        <fullName evidence="2">Uncharacterized protein</fullName>
    </submittedName>
</protein>
<name>A0A4C1VDV1_EUMVA</name>
<keyword evidence="3" id="KW-1185">Reference proteome</keyword>
<dbReference type="EMBL" id="BGZK01000318">
    <property type="protein sequence ID" value="GBP36472.1"/>
    <property type="molecule type" value="Genomic_DNA"/>
</dbReference>